<sequence length="79" mass="9133">MYNVDEGNLIKPPCYVTSHPRSNLESVPKRSGYFEKACLTCSTKHNYVFRSRNRKEVPLNNQEQQQSSELIQDEGCHCV</sequence>
<dbReference type="AlphaFoldDB" id="A0A8T0HRY1"/>
<keyword evidence="3" id="KW-1185">Reference proteome</keyword>
<reference evidence="2" key="1">
    <citation type="submission" date="2020-06" db="EMBL/GenBank/DDBJ databases">
        <title>WGS assembly of Ceratodon purpureus strain R40.</title>
        <authorList>
            <person name="Carey S.B."/>
            <person name="Jenkins J."/>
            <person name="Shu S."/>
            <person name="Lovell J.T."/>
            <person name="Sreedasyam A."/>
            <person name="Maumus F."/>
            <person name="Tiley G.P."/>
            <person name="Fernandez-Pozo N."/>
            <person name="Barry K."/>
            <person name="Chen C."/>
            <person name="Wang M."/>
            <person name="Lipzen A."/>
            <person name="Daum C."/>
            <person name="Saski C.A."/>
            <person name="Payton A.C."/>
            <person name="Mcbreen J.C."/>
            <person name="Conrad R.E."/>
            <person name="Kollar L.M."/>
            <person name="Olsson S."/>
            <person name="Huttunen S."/>
            <person name="Landis J.B."/>
            <person name="Wickett N.J."/>
            <person name="Johnson M.G."/>
            <person name="Rensing S.A."/>
            <person name="Grimwood J."/>
            <person name="Schmutz J."/>
            <person name="Mcdaniel S.F."/>
        </authorList>
    </citation>
    <scope>NUCLEOTIDE SEQUENCE</scope>
    <source>
        <strain evidence="2">R40</strain>
    </source>
</reference>
<dbReference type="Proteomes" id="UP000822688">
    <property type="component" value="Chromosome V"/>
</dbReference>
<protein>
    <submittedName>
        <fullName evidence="2">Uncharacterized protein</fullName>
    </submittedName>
</protein>
<feature type="compositionally biased region" description="Polar residues" evidence="1">
    <location>
        <begin position="59"/>
        <end position="70"/>
    </location>
</feature>
<comment type="caution">
    <text evidence="2">The sequence shown here is derived from an EMBL/GenBank/DDBJ whole genome shotgun (WGS) entry which is preliminary data.</text>
</comment>
<dbReference type="EMBL" id="CM026426">
    <property type="protein sequence ID" value="KAG0573750.1"/>
    <property type="molecule type" value="Genomic_DNA"/>
</dbReference>
<feature type="region of interest" description="Disordered" evidence="1">
    <location>
        <begin position="59"/>
        <end position="79"/>
    </location>
</feature>
<evidence type="ECO:0000313" key="2">
    <source>
        <dbReference type="EMBL" id="KAG0573750.1"/>
    </source>
</evidence>
<organism evidence="2 3">
    <name type="scientific">Ceratodon purpureus</name>
    <name type="common">Fire moss</name>
    <name type="synonym">Dicranum purpureum</name>
    <dbReference type="NCBI Taxonomy" id="3225"/>
    <lineage>
        <taxon>Eukaryota</taxon>
        <taxon>Viridiplantae</taxon>
        <taxon>Streptophyta</taxon>
        <taxon>Embryophyta</taxon>
        <taxon>Bryophyta</taxon>
        <taxon>Bryophytina</taxon>
        <taxon>Bryopsida</taxon>
        <taxon>Dicranidae</taxon>
        <taxon>Pseudoditrichales</taxon>
        <taxon>Ditrichaceae</taxon>
        <taxon>Ceratodon</taxon>
    </lineage>
</organism>
<evidence type="ECO:0000256" key="1">
    <source>
        <dbReference type="SAM" id="MobiDB-lite"/>
    </source>
</evidence>
<proteinExistence type="predicted"/>
<evidence type="ECO:0000313" key="3">
    <source>
        <dbReference type="Proteomes" id="UP000822688"/>
    </source>
</evidence>
<gene>
    <name evidence="2" type="ORF">KC19_VG206400</name>
</gene>
<accession>A0A8T0HRY1</accession>
<name>A0A8T0HRY1_CERPU</name>